<keyword evidence="7" id="KW-0539">Nucleus</keyword>
<evidence type="ECO:0000256" key="7">
    <source>
        <dbReference type="ARBA" id="ARBA00023242"/>
    </source>
</evidence>
<dbReference type="GO" id="GO:0009873">
    <property type="term" value="P:ethylene-activated signaling pathway"/>
    <property type="evidence" value="ECO:0007669"/>
    <property type="project" value="UniProtKB-KW"/>
</dbReference>
<dbReference type="InterPro" id="IPR016177">
    <property type="entry name" value="DNA-bd_dom_sf"/>
</dbReference>
<keyword evidence="3" id="KW-0611">Plant defense</keyword>
<feature type="compositionally biased region" description="Low complexity" evidence="8">
    <location>
        <begin position="28"/>
        <end position="40"/>
    </location>
</feature>
<keyword evidence="2" id="KW-0936">Ethylene signaling pathway</keyword>
<evidence type="ECO:0000256" key="1">
    <source>
        <dbReference type="ARBA" id="ARBA00004123"/>
    </source>
</evidence>
<keyword evidence="5" id="KW-0238">DNA-binding</keyword>
<dbReference type="Pfam" id="PF00847">
    <property type="entry name" value="AP2"/>
    <property type="match status" value="1"/>
</dbReference>
<dbReference type="AlphaFoldDB" id="A0A2U1NYF8"/>
<evidence type="ECO:0000313" key="11">
    <source>
        <dbReference type="Proteomes" id="UP000245207"/>
    </source>
</evidence>
<feature type="region of interest" description="Disordered" evidence="8">
    <location>
        <begin position="1"/>
        <end position="63"/>
    </location>
</feature>
<dbReference type="PRINTS" id="PR00367">
    <property type="entry name" value="ETHRSPELEMNT"/>
</dbReference>
<dbReference type="PANTHER" id="PTHR31677">
    <property type="entry name" value="AP2 DOMAIN CLASS TRANSCRIPTION FACTOR"/>
    <property type="match status" value="1"/>
</dbReference>
<evidence type="ECO:0000259" key="9">
    <source>
        <dbReference type="PROSITE" id="PS51032"/>
    </source>
</evidence>
<dbReference type="FunFam" id="3.30.730.10:FF:000001">
    <property type="entry name" value="Ethylene-responsive transcription factor 2"/>
    <property type="match status" value="1"/>
</dbReference>
<gene>
    <name evidence="10" type="ORF">CTI12_AA214000</name>
</gene>
<dbReference type="PANTHER" id="PTHR31677:SF146">
    <property type="entry name" value="ETHYLENE-RESPONSIVE TRANSCRIPTION FACTOR ESR2"/>
    <property type="match status" value="1"/>
</dbReference>
<dbReference type="SMART" id="SM00380">
    <property type="entry name" value="AP2"/>
    <property type="match status" value="1"/>
</dbReference>
<dbReference type="Gene3D" id="3.30.730.10">
    <property type="entry name" value="AP2/ERF domain"/>
    <property type="match status" value="1"/>
</dbReference>
<dbReference type="PROSITE" id="PS51032">
    <property type="entry name" value="AP2_ERF"/>
    <property type="match status" value="1"/>
</dbReference>
<dbReference type="CDD" id="cd00018">
    <property type="entry name" value="AP2"/>
    <property type="match status" value="1"/>
</dbReference>
<dbReference type="GO" id="GO:0006952">
    <property type="term" value="P:defense response"/>
    <property type="evidence" value="ECO:0007669"/>
    <property type="project" value="UniProtKB-KW"/>
</dbReference>
<evidence type="ECO:0000313" key="10">
    <source>
        <dbReference type="EMBL" id="PWA78545.1"/>
    </source>
</evidence>
<protein>
    <submittedName>
        <fullName evidence="10">AP2/ERF domain-containing protein</fullName>
    </submittedName>
</protein>
<evidence type="ECO:0000256" key="8">
    <source>
        <dbReference type="SAM" id="MobiDB-lite"/>
    </source>
</evidence>
<evidence type="ECO:0000256" key="3">
    <source>
        <dbReference type="ARBA" id="ARBA00022821"/>
    </source>
</evidence>
<dbReference type="GO" id="GO:0005634">
    <property type="term" value="C:nucleus"/>
    <property type="evidence" value="ECO:0007669"/>
    <property type="project" value="UniProtKB-SubCell"/>
</dbReference>
<keyword evidence="6" id="KW-0804">Transcription</keyword>
<dbReference type="InterPro" id="IPR036955">
    <property type="entry name" value="AP2/ERF_dom_sf"/>
</dbReference>
<dbReference type="GO" id="GO:0003677">
    <property type="term" value="F:DNA binding"/>
    <property type="evidence" value="ECO:0007669"/>
    <property type="project" value="UniProtKB-KW"/>
</dbReference>
<keyword evidence="11" id="KW-1185">Reference proteome</keyword>
<dbReference type="EMBL" id="PKPP01001971">
    <property type="protein sequence ID" value="PWA78545.1"/>
    <property type="molecule type" value="Genomic_DNA"/>
</dbReference>
<comment type="caution">
    <text evidence="10">The sequence shown here is derived from an EMBL/GenBank/DDBJ whole genome shotgun (WGS) entry which is preliminary data.</text>
</comment>
<dbReference type="GO" id="GO:0003700">
    <property type="term" value="F:DNA-binding transcription factor activity"/>
    <property type="evidence" value="ECO:0007669"/>
    <property type="project" value="InterPro"/>
</dbReference>
<dbReference type="Proteomes" id="UP000245207">
    <property type="component" value="Unassembled WGS sequence"/>
</dbReference>
<dbReference type="OrthoDB" id="1902708at2759"/>
<comment type="subcellular location">
    <subcellularLocation>
        <location evidence="1">Nucleus</location>
    </subcellularLocation>
</comment>
<dbReference type="InterPro" id="IPR001471">
    <property type="entry name" value="AP2/ERF_dom"/>
</dbReference>
<evidence type="ECO:0000256" key="2">
    <source>
        <dbReference type="ARBA" id="ARBA00022745"/>
    </source>
</evidence>
<dbReference type="SUPFAM" id="SSF54171">
    <property type="entry name" value="DNA-binding domain"/>
    <property type="match status" value="1"/>
</dbReference>
<organism evidence="10 11">
    <name type="scientific">Artemisia annua</name>
    <name type="common">Sweet wormwood</name>
    <dbReference type="NCBI Taxonomy" id="35608"/>
    <lineage>
        <taxon>Eukaryota</taxon>
        <taxon>Viridiplantae</taxon>
        <taxon>Streptophyta</taxon>
        <taxon>Embryophyta</taxon>
        <taxon>Tracheophyta</taxon>
        <taxon>Spermatophyta</taxon>
        <taxon>Magnoliopsida</taxon>
        <taxon>eudicotyledons</taxon>
        <taxon>Gunneridae</taxon>
        <taxon>Pentapetalae</taxon>
        <taxon>asterids</taxon>
        <taxon>campanulids</taxon>
        <taxon>Asterales</taxon>
        <taxon>Asteraceae</taxon>
        <taxon>Asteroideae</taxon>
        <taxon>Anthemideae</taxon>
        <taxon>Artemisiinae</taxon>
        <taxon>Artemisia</taxon>
    </lineage>
</organism>
<proteinExistence type="predicted"/>
<accession>A0A2U1NYF8</accession>
<evidence type="ECO:0000256" key="5">
    <source>
        <dbReference type="ARBA" id="ARBA00023125"/>
    </source>
</evidence>
<dbReference type="STRING" id="35608.A0A2U1NYF8"/>
<feature type="domain" description="AP2/ERF" evidence="9">
    <location>
        <begin position="61"/>
        <end position="118"/>
    </location>
</feature>
<reference evidence="10 11" key="1">
    <citation type="journal article" date="2018" name="Mol. Plant">
        <title>The genome of Artemisia annua provides insight into the evolution of Asteraceae family and artemisinin biosynthesis.</title>
        <authorList>
            <person name="Shen Q."/>
            <person name="Zhang L."/>
            <person name="Liao Z."/>
            <person name="Wang S."/>
            <person name="Yan T."/>
            <person name="Shi P."/>
            <person name="Liu M."/>
            <person name="Fu X."/>
            <person name="Pan Q."/>
            <person name="Wang Y."/>
            <person name="Lv Z."/>
            <person name="Lu X."/>
            <person name="Zhang F."/>
            <person name="Jiang W."/>
            <person name="Ma Y."/>
            <person name="Chen M."/>
            <person name="Hao X."/>
            <person name="Li L."/>
            <person name="Tang Y."/>
            <person name="Lv G."/>
            <person name="Zhou Y."/>
            <person name="Sun X."/>
            <person name="Brodelius P.E."/>
            <person name="Rose J.K.C."/>
            <person name="Tang K."/>
        </authorList>
    </citation>
    <scope>NUCLEOTIDE SEQUENCE [LARGE SCALE GENOMIC DNA]</scope>
    <source>
        <strain evidence="11">cv. Huhao1</strain>
        <tissue evidence="10">Leaf</tissue>
    </source>
</reference>
<keyword evidence="4" id="KW-0805">Transcription regulation</keyword>
<evidence type="ECO:0000256" key="4">
    <source>
        <dbReference type="ARBA" id="ARBA00023015"/>
    </source>
</evidence>
<name>A0A2U1NYF8_ARTAN</name>
<sequence length="332" mass="36626">MEEAMRRLAGFTPSSEPDLFSLPPPQPQTTQKRTNTTTTTHSAANKRLALKDNNSPNNTSRYRGVRRRPWGRYAAEIRDPQSKERRWLGTFDTAEEAACAYDCAARAMRGSKARTNFVYPPSPCDIDHPFSFHNNKSQPLIGSLPPYDSMQKNNGSCFNSFLFHDFFSPGSSSCNPNSTGSVSTGLGRVAKSCGTPLASQQVEFKEFFPSEPDHSGLLDDVLSGFYPKPEAKTKPGSELFEPVREVKKSVEVNPFGFFFENQNGFSGNNQMSHFEFVQSLNGGGSGFNGSGLPFYNGHVVAPVGYENQESMFADVFQHPEVVGLFAARLQNA</sequence>
<evidence type="ECO:0000256" key="6">
    <source>
        <dbReference type="ARBA" id="ARBA00023163"/>
    </source>
</evidence>